<feature type="domain" description="OmpR/PhoB-type" evidence="3">
    <location>
        <begin position="8"/>
        <end position="107"/>
    </location>
</feature>
<dbReference type="Proteomes" id="UP000534186">
    <property type="component" value="Unassembled WGS sequence"/>
</dbReference>
<dbReference type="SUPFAM" id="SSF46894">
    <property type="entry name" value="C-terminal effector domain of the bipartite response regulators"/>
    <property type="match status" value="1"/>
</dbReference>
<evidence type="ECO:0000256" key="2">
    <source>
        <dbReference type="PROSITE-ProRule" id="PRU01091"/>
    </source>
</evidence>
<dbReference type="GO" id="GO:0006355">
    <property type="term" value="P:regulation of DNA-templated transcription"/>
    <property type="evidence" value="ECO:0007669"/>
    <property type="project" value="InterPro"/>
</dbReference>
<evidence type="ECO:0000313" key="5">
    <source>
        <dbReference type="Proteomes" id="UP000534186"/>
    </source>
</evidence>
<proteinExistence type="predicted"/>
<keyword evidence="1 2" id="KW-0238">DNA-binding</keyword>
<reference evidence="4 5" key="1">
    <citation type="submission" date="2020-07" db="EMBL/GenBank/DDBJ databases">
        <title>Genomic Encyclopedia of Type Strains, Phase IV (KMG-V): Genome sequencing to study the core and pangenomes of soil and plant-associated prokaryotes.</title>
        <authorList>
            <person name="Whitman W."/>
        </authorList>
    </citation>
    <scope>NUCLEOTIDE SEQUENCE [LARGE SCALE GENOMIC DNA]</scope>
    <source>
        <strain evidence="4 5">M8UP30</strain>
    </source>
</reference>
<dbReference type="InterPro" id="IPR036388">
    <property type="entry name" value="WH-like_DNA-bd_sf"/>
</dbReference>
<dbReference type="InterPro" id="IPR016032">
    <property type="entry name" value="Sig_transdc_resp-reg_C-effctor"/>
</dbReference>
<accession>A0A7Y9NQL4</accession>
<dbReference type="EMBL" id="JACCCV010000002">
    <property type="protein sequence ID" value="NYF53734.1"/>
    <property type="molecule type" value="Genomic_DNA"/>
</dbReference>
<comment type="caution">
    <text evidence="4">The sequence shown here is derived from an EMBL/GenBank/DDBJ whole genome shotgun (WGS) entry which is preliminary data.</text>
</comment>
<dbReference type="GO" id="GO:0000160">
    <property type="term" value="P:phosphorelay signal transduction system"/>
    <property type="evidence" value="ECO:0007669"/>
    <property type="project" value="InterPro"/>
</dbReference>
<dbReference type="CDD" id="cd00383">
    <property type="entry name" value="trans_reg_C"/>
    <property type="match status" value="1"/>
</dbReference>
<sequence>MNDTSHPSQRVRFGIFEVDLRTGELWKSGRKLKLTGQPFSVLAILLERPGEVISREELQRRLWPDTFVDVDHNLNTAINKIRETLADSAERPRFVETLSRRGYRFIAVVGSADLETKTQSADASVHSRSRMKNTSRSRPDDGFWIAVLPLKLSDADADLADRATALIEEIVTGLSRFSYLRVISVSSTLQYAGKSVDV</sequence>
<gene>
    <name evidence="4" type="ORF">HDF12_004133</name>
</gene>
<dbReference type="Gene3D" id="1.10.10.10">
    <property type="entry name" value="Winged helix-like DNA-binding domain superfamily/Winged helix DNA-binding domain"/>
    <property type="match status" value="1"/>
</dbReference>
<dbReference type="PROSITE" id="PS51755">
    <property type="entry name" value="OMPR_PHOB"/>
    <property type="match status" value="1"/>
</dbReference>
<dbReference type="SMART" id="SM00862">
    <property type="entry name" value="Trans_reg_C"/>
    <property type="match status" value="1"/>
</dbReference>
<dbReference type="InterPro" id="IPR001867">
    <property type="entry name" value="OmpR/PhoB-type_DNA-bd"/>
</dbReference>
<organism evidence="4 5">
    <name type="scientific">Tunturiibacter lichenicola</name>
    <dbReference type="NCBI Taxonomy" id="2051959"/>
    <lineage>
        <taxon>Bacteria</taxon>
        <taxon>Pseudomonadati</taxon>
        <taxon>Acidobacteriota</taxon>
        <taxon>Terriglobia</taxon>
        <taxon>Terriglobales</taxon>
        <taxon>Acidobacteriaceae</taxon>
        <taxon>Tunturiibacter</taxon>
    </lineage>
</organism>
<dbReference type="GO" id="GO:0003677">
    <property type="term" value="F:DNA binding"/>
    <property type="evidence" value="ECO:0007669"/>
    <property type="project" value="UniProtKB-UniRule"/>
</dbReference>
<evidence type="ECO:0000313" key="4">
    <source>
        <dbReference type="EMBL" id="NYF53734.1"/>
    </source>
</evidence>
<dbReference type="AlphaFoldDB" id="A0A7Y9NQL4"/>
<dbReference type="Pfam" id="PF00486">
    <property type="entry name" value="Trans_reg_C"/>
    <property type="match status" value="1"/>
</dbReference>
<evidence type="ECO:0000256" key="1">
    <source>
        <dbReference type="ARBA" id="ARBA00023125"/>
    </source>
</evidence>
<evidence type="ECO:0000259" key="3">
    <source>
        <dbReference type="PROSITE" id="PS51755"/>
    </source>
</evidence>
<feature type="DNA-binding region" description="OmpR/PhoB-type" evidence="2">
    <location>
        <begin position="8"/>
        <end position="107"/>
    </location>
</feature>
<name>A0A7Y9NQL4_9BACT</name>
<protein>
    <submittedName>
        <fullName evidence="4">DNA-binding winged helix-turn-helix (WHTH) protein</fullName>
    </submittedName>
</protein>